<evidence type="ECO:0000313" key="2">
    <source>
        <dbReference type="EMBL" id="RVT39301.1"/>
    </source>
</evidence>
<keyword evidence="3" id="KW-1185">Reference proteome</keyword>
<organism evidence="2 3">
    <name type="scientific">Sphingobium algorifonticola</name>
    <dbReference type="NCBI Taxonomy" id="2008318"/>
    <lineage>
        <taxon>Bacteria</taxon>
        <taxon>Pseudomonadati</taxon>
        <taxon>Pseudomonadota</taxon>
        <taxon>Alphaproteobacteria</taxon>
        <taxon>Sphingomonadales</taxon>
        <taxon>Sphingomonadaceae</taxon>
        <taxon>Sphingobium</taxon>
    </lineage>
</organism>
<sequence length="137" mass="14485">MRISRLFLANRFWAMLCIALAVVFAGTSLSTSIDKIQHAPGVSFEHDHSLFSETSIIQDHADDHHAPQPGDKDPADHLPGSHHHHGDGGSAVPVTAAAEAAQLVLSGALHGFAPDNQTPSLRISGPERPPKSLAIPS</sequence>
<feature type="region of interest" description="Disordered" evidence="1">
    <location>
        <begin position="115"/>
        <end position="137"/>
    </location>
</feature>
<accession>A0A437J3Z3</accession>
<feature type="compositionally biased region" description="Basic and acidic residues" evidence="1">
    <location>
        <begin position="59"/>
        <end position="76"/>
    </location>
</feature>
<dbReference type="OrthoDB" id="7478559at2"/>
<dbReference type="AlphaFoldDB" id="A0A437J3Z3"/>
<feature type="region of interest" description="Disordered" evidence="1">
    <location>
        <begin position="55"/>
        <end position="93"/>
    </location>
</feature>
<name>A0A437J3Z3_9SPHN</name>
<comment type="caution">
    <text evidence="2">The sequence shown here is derived from an EMBL/GenBank/DDBJ whole genome shotgun (WGS) entry which is preliminary data.</text>
</comment>
<proteinExistence type="predicted"/>
<dbReference type="RefSeq" id="WP_127691887.1">
    <property type="nucleotide sequence ID" value="NZ_RZUL01000008.1"/>
</dbReference>
<dbReference type="Proteomes" id="UP000282977">
    <property type="component" value="Unassembled WGS sequence"/>
</dbReference>
<evidence type="ECO:0000256" key="1">
    <source>
        <dbReference type="SAM" id="MobiDB-lite"/>
    </source>
</evidence>
<dbReference type="EMBL" id="RZUL01000008">
    <property type="protein sequence ID" value="RVT39301.1"/>
    <property type="molecule type" value="Genomic_DNA"/>
</dbReference>
<gene>
    <name evidence="2" type="ORF">ENE74_15885</name>
</gene>
<protein>
    <submittedName>
        <fullName evidence="2">Uncharacterized protein</fullName>
    </submittedName>
</protein>
<evidence type="ECO:0000313" key="3">
    <source>
        <dbReference type="Proteomes" id="UP000282977"/>
    </source>
</evidence>
<reference evidence="2 3" key="1">
    <citation type="submission" date="2019-01" db="EMBL/GenBank/DDBJ databases">
        <authorList>
            <person name="Chen W.-M."/>
        </authorList>
    </citation>
    <scope>NUCLEOTIDE SEQUENCE [LARGE SCALE GENOMIC DNA]</scope>
    <source>
        <strain evidence="2 3">TLA-22</strain>
    </source>
</reference>